<dbReference type="RefSeq" id="YP_009189386.1">
    <property type="nucleotide sequence ID" value="NC_028676.1"/>
</dbReference>
<proteinExistence type="predicted"/>
<dbReference type="GeneID" id="26517955"/>
<reference evidence="2" key="2">
    <citation type="submission" date="2015-03" db="EMBL/GenBank/DDBJ databases">
        <title>The genome and structure of Sinorhizobium meliloti phage phiM9.</title>
        <authorList>
            <person name="Johnson M.C."/>
            <person name="Tatum K.B."/>
            <person name="Lynn J.S."/>
            <person name="Brewer T.E."/>
            <person name="Washburn B.K."/>
            <person name="Stroupe M.E."/>
            <person name="Jones K.M."/>
        </authorList>
    </citation>
    <scope>NUCLEOTIDE SEQUENCE [LARGE SCALE GENOMIC DNA]</scope>
</reference>
<dbReference type="KEGG" id="vg:26517955"/>
<gene>
    <name evidence="1" type="ORF">Sm_phiM9_001</name>
</gene>
<protein>
    <submittedName>
        <fullName evidence="1">Uncharacterized protein</fullName>
    </submittedName>
</protein>
<name>A0A0F6R4U0_9CAUD</name>
<dbReference type="Proteomes" id="UP000033804">
    <property type="component" value="Segment"/>
</dbReference>
<organism evidence="1 2">
    <name type="scientific">Sinorhizobium phage phiM9</name>
    <dbReference type="NCBI Taxonomy" id="1636182"/>
    <lineage>
        <taxon>Viruses</taxon>
        <taxon>Duplodnaviria</taxon>
        <taxon>Heunggongvirae</taxon>
        <taxon>Uroviricota</taxon>
        <taxon>Caudoviricetes</taxon>
        <taxon>Pootjesviridae</taxon>
        <taxon>Emnonavirus</taxon>
        <taxon>Emnonavirus phiM9</taxon>
    </lineage>
</organism>
<evidence type="ECO:0000313" key="1">
    <source>
        <dbReference type="EMBL" id="AKE44632.1"/>
    </source>
</evidence>
<accession>A0A0F6R4U0</accession>
<dbReference type="EMBL" id="KP881232">
    <property type="protein sequence ID" value="AKE44632.1"/>
    <property type="molecule type" value="Genomic_DNA"/>
</dbReference>
<evidence type="ECO:0000313" key="2">
    <source>
        <dbReference type="Proteomes" id="UP000033804"/>
    </source>
</evidence>
<sequence>MKLILFTAAITLFSTPVRAENFPQLFEMTSYVCEAPRSLKGFMFVGHNDEEVTMQQVVVQKDSDTKCFHDATNRGSIINNKHEKEIAIQTCNDLVDETAEIFPDSSMVVSCTFSEHF</sequence>
<reference evidence="1 2" key="1">
    <citation type="journal article" date="2015" name="J. Virol.">
        <title>Sinorhizobium meliloti Phage ?M9 Defines a New Group of T4 Superfamily Phages with Unusual Genomic Features but a Common T=16 Capsid.</title>
        <authorList>
            <person name="Johnson M.C."/>
            <person name="Tatum K.B."/>
            <person name="Lynn J.S."/>
            <person name="Brewer T.E."/>
            <person name="Lu S."/>
            <person name="Washburn B.K."/>
            <person name="Stroupe M.E."/>
            <person name="Jones K.M."/>
        </authorList>
    </citation>
    <scope>NUCLEOTIDE SEQUENCE [LARGE SCALE GENOMIC DNA]</scope>
</reference>
<keyword evidence="2" id="KW-1185">Reference proteome</keyword>